<evidence type="ECO:0000313" key="2">
    <source>
        <dbReference type="EMBL" id="KAL3527671.1"/>
    </source>
</evidence>
<protein>
    <submittedName>
        <fullName evidence="4">Uncharacterized protein</fullName>
    </submittedName>
</protein>
<dbReference type="EMBL" id="JBJUIK010000005">
    <property type="protein sequence ID" value="KAL3527661.1"/>
    <property type="molecule type" value="Genomic_DNA"/>
</dbReference>
<evidence type="ECO:0000313" key="4">
    <source>
        <dbReference type="EMBL" id="KAL3527693.1"/>
    </source>
</evidence>
<keyword evidence="6" id="KW-1185">Reference proteome</keyword>
<evidence type="ECO:0000313" key="6">
    <source>
        <dbReference type="Proteomes" id="UP001630127"/>
    </source>
</evidence>
<dbReference type="EMBL" id="JBJUIK010000005">
    <property type="protein sequence ID" value="KAL3527682.1"/>
    <property type="molecule type" value="Genomic_DNA"/>
</dbReference>
<reference evidence="4 6" key="1">
    <citation type="submission" date="2024-11" db="EMBL/GenBank/DDBJ databases">
        <title>A near-complete genome assembly of Cinchona calisaya.</title>
        <authorList>
            <person name="Lian D.C."/>
            <person name="Zhao X.W."/>
            <person name="Wei L."/>
        </authorList>
    </citation>
    <scope>NUCLEOTIDE SEQUENCE [LARGE SCALE GENOMIC DNA]</scope>
    <source>
        <tissue evidence="4">Nenye</tissue>
    </source>
</reference>
<dbReference type="Proteomes" id="UP001630127">
    <property type="component" value="Unassembled WGS sequence"/>
</dbReference>
<proteinExistence type="predicted"/>
<name>A0ABD3A927_9GENT</name>
<dbReference type="EMBL" id="JBJUIK010000005">
    <property type="protein sequence ID" value="KAL3527671.1"/>
    <property type="molecule type" value="Genomic_DNA"/>
</dbReference>
<dbReference type="AlphaFoldDB" id="A0ABD3A927"/>
<dbReference type="EMBL" id="JBJUIK010000005">
    <property type="protein sequence ID" value="KAL3527702.1"/>
    <property type="molecule type" value="Genomic_DNA"/>
</dbReference>
<evidence type="ECO:0000313" key="1">
    <source>
        <dbReference type="EMBL" id="KAL3527661.1"/>
    </source>
</evidence>
<accession>A0ABD3A927</accession>
<dbReference type="EMBL" id="JBJUIK010000005">
    <property type="protein sequence ID" value="KAL3527693.1"/>
    <property type="molecule type" value="Genomic_DNA"/>
</dbReference>
<evidence type="ECO:0000313" key="3">
    <source>
        <dbReference type="EMBL" id="KAL3527682.1"/>
    </source>
</evidence>
<gene>
    <name evidence="1" type="ORF">ACH5RR_012317</name>
    <name evidence="2" type="ORF">ACH5RR_012327</name>
    <name evidence="3" type="ORF">ACH5RR_012338</name>
    <name evidence="4" type="ORF">ACH5RR_012349</name>
    <name evidence="5" type="ORF">ACH5RR_012358</name>
</gene>
<organism evidence="4 6">
    <name type="scientific">Cinchona calisaya</name>
    <dbReference type="NCBI Taxonomy" id="153742"/>
    <lineage>
        <taxon>Eukaryota</taxon>
        <taxon>Viridiplantae</taxon>
        <taxon>Streptophyta</taxon>
        <taxon>Embryophyta</taxon>
        <taxon>Tracheophyta</taxon>
        <taxon>Spermatophyta</taxon>
        <taxon>Magnoliopsida</taxon>
        <taxon>eudicotyledons</taxon>
        <taxon>Gunneridae</taxon>
        <taxon>Pentapetalae</taxon>
        <taxon>asterids</taxon>
        <taxon>lamiids</taxon>
        <taxon>Gentianales</taxon>
        <taxon>Rubiaceae</taxon>
        <taxon>Cinchonoideae</taxon>
        <taxon>Cinchoneae</taxon>
        <taxon>Cinchona</taxon>
    </lineage>
</organism>
<evidence type="ECO:0000313" key="5">
    <source>
        <dbReference type="EMBL" id="KAL3527702.1"/>
    </source>
</evidence>
<comment type="caution">
    <text evidence="4">The sequence shown here is derived from an EMBL/GenBank/DDBJ whole genome shotgun (WGS) entry which is preliminary data.</text>
</comment>
<sequence length="123" mass="14149">MSVSIEALAMAGVNYNEYPIDFEEMEKSDLPPPHLLAEVDDQEEEQKMVQICRPQAILALLFNILHRQGFQIREDKSQLLDGRDEDVNYGKKPSSYKIEIPFVIYFVVAFGKLWNVECGGYPH</sequence>